<dbReference type="RefSeq" id="XP_008075588.1">
    <property type="nucleotide sequence ID" value="XM_008077397.1"/>
</dbReference>
<protein>
    <submittedName>
        <fullName evidence="2">Uncharacterized protein</fullName>
    </submittedName>
</protein>
<evidence type="ECO:0000313" key="3">
    <source>
        <dbReference type="Proteomes" id="UP000011081"/>
    </source>
</evidence>
<dbReference type="EMBL" id="GL877481">
    <property type="protein sequence ID" value="ELA45927.1"/>
    <property type="molecule type" value="Genomic_DNA"/>
</dbReference>
<proteinExistence type="predicted"/>
<reference evidence="3" key="1">
    <citation type="submission" date="2011-03" db="EMBL/GenBank/DDBJ databases">
        <title>The genome sequence of Vavraia culicis strain floridensis.</title>
        <authorList>
            <consortium name="The Broad Institute Genome Sequencing Platform"/>
            <person name="Cuomo C."/>
            <person name="Becnel J."/>
            <person name="Sanscrainte N."/>
            <person name="Young S.K."/>
            <person name="Zeng Q."/>
            <person name="Gargeya S."/>
            <person name="Fitzgerald M."/>
            <person name="Haas B."/>
            <person name="Abouelleil A."/>
            <person name="Alvarado L."/>
            <person name="Arachchi H.M."/>
            <person name="Berlin A."/>
            <person name="Chapman S.B."/>
            <person name="Gearin G."/>
            <person name="Goldberg J."/>
            <person name="Griggs A."/>
            <person name="Gujja S."/>
            <person name="Hansen M."/>
            <person name="Heiman D."/>
            <person name="Howarth C."/>
            <person name="Larimer J."/>
            <person name="Lui A."/>
            <person name="MacDonald P.J.P."/>
            <person name="McCowen C."/>
            <person name="Montmayeur A."/>
            <person name="Murphy C."/>
            <person name="Neiman D."/>
            <person name="Pearson M."/>
            <person name="Priest M."/>
            <person name="Roberts A."/>
            <person name="Saif S."/>
            <person name="Shea T."/>
            <person name="Sisk P."/>
            <person name="Stolte C."/>
            <person name="Sykes S."/>
            <person name="Wortman J."/>
            <person name="Nusbaum C."/>
            <person name="Birren B."/>
        </authorList>
    </citation>
    <scope>NUCLEOTIDE SEQUENCE [LARGE SCALE GENOMIC DNA]</scope>
    <source>
        <strain evidence="3">floridensis</strain>
    </source>
</reference>
<keyword evidence="3" id="KW-1185">Reference proteome</keyword>
<accession>L2GRD9</accession>
<feature type="chain" id="PRO_5003960198" evidence="1">
    <location>
        <begin position="21"/>
        <end position="465"/>
    </location>
</feature>
<organism evidence="2 3">
    <name type="scientific">Vavraia culicis (isolate floridensis)</name>
    <name type="common">Microsporidian parasite</name>
    <dbReference type="NCBI Taxonomy" id="948595"/>
    <lineage>
        <taxon>Eukaryota</taxon>
        <taxon>Fungi</taxon>
        <taxon>Fungi incertae sedis</taxon>
        <taxon>Microsporidia</taxon>
        <taxon>Pleistophoridae</taxon>
        <taxon>Vavraia</taxon>
    </lineage>
</organism>
<dbReference type="Proteomes" id="UP000011081">
    <property type="component" value="Unassembled WGS sequence"/>
</dbReference>
<name>L2GRD9_VAVCU</name>
<feature type="signal peptide" evidence="1">
    <location>
        <begin position="1"/>
        <end position="20"/>
    </location>
</feature>
<gene>
    <name evidence="2" type="ORF">VCUG_02580</name>
</gene>
<dbReference type="OMA" id="HMPAINN"/>
<dbReference type="HOGENOM" id="CLU_047045_0_0_1"/>
<sequence>MILVNTFITSIIICLLKCNAEPLIAQKETDNGYFPKSTDDPRLIELQKKICWQSKFSNEITGGLKVFTSLMHQNILSDLGNEREYIVKQLKKKLEDYGKELSTVLKDNSSHPGISISVVEKHMPAINNYFDIRVRANNHFNVGKTDGLENEMKGKINVQHSIKQDQTPEVNKADELQAADPNLVKTLDKNIKEAFGSTLEQLKELNEQILRTEPSISKTADEEKKVECLSNNLASVLAKFENDCQDYLSNEFTYLKSNITRRYETFNTQMDHVVRSKVSSLVQSNENFSSEFESDGQIRFYVSQTSIDTKPESFNEKIFTPWYDFNSSGDINVQGTKKTLDTFLDDLYRSKKFSSDDFDQSYVYFESKGNLVFKTTLMEYFRVVSFGYISLSPYNLSEYNYKRRSTNGKNERETKYKFSSTGFLGFVVDDATKSIEIGSEVVCKDKDSDIIWYSFTSDGSIEIAC</sequence>
<dbReference type="AlphaFoldDB" id="L2GRD9"/>
<dbReference type="GeneID" id="19880441"/>
<dbReference type="VEuPathDB" id="MicrosporidiaDB:VCUG_02580"/>
<evidence type="ECO:0000256" key="1">
    <source>
        <dbReference type="SAM" id="SignalP"/>
    </source>
</evidence>
<evidence type="ECO:0000313" key="2">
    <source>
        <dbReference type="EMBL" id="ELA45927.1"/>
    </source>
</evidence>
<dbReference type="OrthoDB" id="10438211at2759"/>
<keyword evidence="1" id="KW-0732">Signal</keyword>
<dbReference type="InParanoid" id="L2GRD9"/>